<feature type="domain" description="TRASH" evidence="5">
    <location>
        <begin position="735"/>
        <end position="770"/>
    </location>
</feature>
<evidence type="ECO:0000313" key="6">
    <source>
        <dbReference type="EMBL" id="JAG85132.1"/>
    </source>
</evidence>
<sequence length="1799" mass="199410">MESEEAIMENENNSNVESESIIRVREGAISNDYQRESSDAAFDSVDLLENSEDSRIPENISSNSDDNICNSDSSVLPLDVKEATEKEDCAGNISICPPNLSNLLDHSSVVSDLETQQFIKETCDTEGKDVTEIVPDDCSNSENNENEEESMDVDNYNHPGSIQHQSKSCANSEDSLSHRDESIQDTHQEINEFSTNYELSNNGVLGTLNMESVGNNNEDNFQDSNEMESEPQKCETPKHAQDISTQEKNDSESYEKANNLDAEMSGASFFVASESKPSDTQPAESFPVLDTSDENSAELVNRGEIPDSDIPKEAASIQSSPNKKTEEEHSNPQAQGMASVADNEDGEIRILQVESVAGNENNDTAHLDTIADTVSDNDCELQLSSEIKAGGNTVDAPPTIPEPNTGADINADDDRAVSQLSNTATDGGDDCEMPMISEPIIVSDNEGDDSEMPNISEIESAPLMNGESQSDLPKPSETNTAPLMNGESQSDLPKPPKTNTDLATAVEKQVDGDTVEECISDVEYTSNAIPKLSRKDSIKDNLQHSDSSASGSYLESSNTSDTLDKKDCSNSQIEMTERTVQDESCRKSIDFVDCDNIDGNRDKTSDTAAATESVNVASVNESDDDLILVPAANTELANESLKSQDSTSNLDVKAEQGASEDDVVVLDDEGEVLPVKKEGDDSKSIDNGLGIQISEVAGQQHQLHATAESTEAVSLSTSESKQSSKPRSKSKMQICIVCSKVARCKYNIVRNGDVKHLCDDICFMQFRKSPSSFLKNKEGKGSSKDAKVSKSSLKPTYEYPPQTPAYKTCAVCQLMDLNVQPSFCNWKGLDFCGESCLGKFQATLNTSCSFCHAYIPMDMRALYCFKIGNDMRPFCKTKCVTEFKKKLKLCAFCQRDIAALPGATSAVVGAGVRREFCSQACVSKMEEQLSAVEFMSVSSQKQEGSCTVCDKQVMPKHMVKFKGKIHKLCSELCLSAFQYTNKLNITRCDSCFSISRLEETQAHFIQFEGHMKRFCSDHCVNNFRRQNTKVVSCDWCSTKKLNFDMIERLDTENKYQMFCSLTCLSLYRVNHQAKSNQAISCDQCRKVVPAQYHLTMSDASVRNFCSYVCVMAFQSQFTAKHSVQGLSPQLQIPAVPPQQSMLQAKAPNATRPGRPKIRQGSSQKDSFPVISNVISLAPPNTSDKQVQPTESLIPPKVTNVPQTGNIVSSGDGKHQILIQPPNPVTVKNKSLQCRPITQTKATSCKPHSQSKEIQTDEQAPKTILIPVPVPIYIPMPSVMYTAPAPQLVPFPIPIPVPIFIPTTRKSAQGISKAIKEIVERMPADPLEAELLMMAEAVAADSRQVESESESEEDVGGDDFEPSVDLRHSSKEDEAQMMRKRDGQGEEDMIQMALRMAEEMSGPIEDLESSVEPVAVNSDPRGHQSIPSYDTQIDEEYIPPVSARGAKRSNRGRPPSTRPKRARYERQSYADDDTMSSSQSQANTTMEPPPDANYRLKFTYGVNAWRHWVITKNAQLEKARQGSNSPKIRTFPTDILKCTTDELNFTLCLFIKEVRKPNGDVYSADSIYYLCLGIQQYLYENGRIDNIFTDLYFERFTDLLHEILQTLQPKVNSQGQMLCRIEEEHLWESKQLGAHSPFVLLNTLIYFHTKHFILKTAQEHMALSFAQILKHWKKGVPVKGQAAAGKNVSLRFYCLANGKKDGLARKNKDGVPVYEVTENFENPLRCPVKLYEFFLSKCPESIKNRNDIFYPVPERSCVPDSPVWYSTQSIDVHTMDKMLTRVLLVREIQEAHLHAQPLYL</sequence>
<feature type="region of interest" description="Disordered" evidence="4">
    <location>
        <begin position="1177"/>
        <end position="1213"/>
    </location>
</feature>
<dbReference type="InterPro" id="IPR021893">
    <property type="entry name" value="ZMYM2-like_C"/>
</dbReference>
<evidence type="ECO:0000259" key="5">
    <source>
        <dbReference type="SMART" id="SM00746"/>
    </source>
</evidence>
<feature type="region of interest" description="Disordered" evidence="4">
    <location>
        <begin position="540"/>
        <end position="576"/>
    </location>
</feature>
<feature type="compositionally biased region" description="Low complexity" evidence="4">
    <location>
        <begin position="714"/>
        <end position="723"/>
    </location>
</feature>
<feature type="region of interest" description="Disordered" evidence="4">
    <location>
        <begin position="1"/>
        <end position="21"/>
    </location>
</feature>
<feature type="domain" description="TRASH" evidence="5">
    <location>
        <begin position="988"/>
        <end position="1027"/>
    </location>
</feature>
<feature type="domain" description="TRASH" evidence="5">
    <location>
        <begin position="848"/>
        <end position="887"/>
    </location>
</feature>
<dbReference type="InterPro" id="IPR051284">
    <property type="entry name" value="ZnF_MYMT-QRICH1"/>
</dbReference>
<feature type="compositionally biased region" description="Polar residues" evidence="4">
    <location>
        <begin position="544"/>
        <end position="561"/>
    </location>
</feature>
<feature type="compositionally biased region" description="Polar residues" evidence="4">
    <location>
        <begin position="1177"/>
        <end position="1190"/>
    </location>
</feature>
<feature type="region of interest" description="Disordered" evidence="4">
    <location>
        <begin position="638"/>
        <end position="660"/>
    </location>
</feature>
<feature type="region of interest" description="Disordered" evidence="4">
    <location>
        <begin position="700"/>
        <end position="726"/>
    </location>
</feature>
<dbReference type="PANTHER" id="PTHR45736">
    <property type="entry name" value="ZINC FINGER MYM-TYPE PROTEIN"/>
    <property type="match status" value="1"/>
</dbReference>
<feature type="compositionally biased region" description="Polar residues" evidence="4">
    <location>
        <begin position="638"/>
        <end position="650"/>
    </location>
</feature>
<dbReference type="Pfam" id="PF24900">
    <property type="entry name" value="TRASH_ZMYM4"/>
    <property type="match status" value="1"/>
</dbReference>
<reference evidence="6" key="2">
    <citation type="submission" date="2015-02" db="EMBL/GenBank/DDBJ databases">
        <title>Hyperdiverse gene cluster in snail host conveys resistance to human schistosome parasites.</title>
        <authorList>
            <person name="Theron A."/>
            <person name="Marine M."/>
            <person name="Yeh J.-Y."/>
            <person name="Rognon A."/>
        </authorList>
    </citation>
    <scope>NUCLEOTIDE SEQUENCE</scope>
    <source>
        <strain evidence="6">Guadeloupe</strain>
        <tissue evidence="6">Whole body</tissue>
    </source>
</reference>
<feature type="compositionally biased region" description="Polar residues" evidence="4">
    <location>
        <begin position="1199"/>
        <end position="1208"/>
    </location>
</feature>
<protein>
    <submittedName>
        <fullName evidence="6">Znf2 protein</fullName>
    </submittedName>
</protein>
<dbReference type="InterPro" id="IPR057926">
    <property type="entry name" value="QRICH1_dom"/>
</dbReference>
<feature type="compositionally biased region" description="Polar residues" evidence="4">
    <location>
        <begin position="700"/>
        <end position="713"/>
    </location>
</feature>
<reference evidence="6" key="1">
    <citation type="submission" date="2014-12" db="EMBL/GenBank/DDBJ databases">
        <authorList>
            <person name="Tennessen J.A."/>
            <person name="Blouin M.S."/>
        </authorList>
    </citation>
    <scope>NUCLEOTIDE SEQUENCE</scope>
    <source>
        <strain evidence="6">Guadeloupe</strain>
        <tissue evidence="6">Whole body</tissue>
    </source>
</reference>
<keyword evidence="1" id="KW-1017">Isopeptide bond</keyword>
<feature type="region of interest" description="Disordered" evidence="4">
    <location>
        <begin position="1414"/>
        <end position="1491"/>
    </location>
</feature>
<keyword evidence="3" id="KW-0832">Ubl conjugation</keyword>
<feature type="region of interest" description="Disordered" evidence="4">
    <location>
        <begin position="208"/>
        <end position="256"/>
    </location>
</feature>
<feature type="region of interest" description="Disordered" evidence="4">
    <location>
        <begin position="273"/>
        <end position="346"/>
    </location>
</feature>
<feature type="region of interest" description="Disordered" evidence="4">
    <location>
        <begin position="49"/>
        <end position="68"/>
    </location>
</feature>
<feature type="compositionally biased region" description="Acidic residues" evidence="4">
    <location>
        <begin position="1346"/>
        <end position="1361"/>
    </location>
</feature>
<feature type="region of interest" description="Disordered" evidence="4">
    <location>
        <begin position="383"/>
        <end position="501"/>
    </location>
</feature>
<organism evidence="6">
    <name type="scientific">Biomphalaria glabrata</name>
    <name type="common">Bloodfluke planorb</name>
    <name type="synonym">Freshwater snail</name>
    <dbReference type="NCBI Taxonomy" id="6526"/>
    <lineage>
        <taxon>Eukaryota</taxon>
        <taxon>Metazoa</taxon>
        <taxon>Spiralia</taxon>
        <taxon>Lophotrochozoa</taxon>
        <taxon>Mollusca</taxon>
        <taxon>Gastropoda</taxon>
        <taxon>Heterobranchia</taxon>
        <taxon>Euthyneura</taxon>
        <taxon>Panpulmonata</taxon>
        <taxon>Hygrophila</taxon>
        <taxon>Lymnaeoidea</taxon>
        <taxon>Planorbidae</taxon>
        <taxon>Biomphalaria</taxon>
    </lineage>
</organism>
<dbReference type="PANTHER" id="PTHR45736:SF1">
    <property type="entry name" value="WITHOUT CHILDREN, ISOFORM B"/>
    <property type="match status" value="1"/>
</dbReference>
<feature type="compositionally biased region" description="Basic and acidic residues" evidence="4">
    <location>
        <begin position="1363"/>
        <end position="1383"/>
    </location>
</feature>
<evidence type="ECO:0000256" key="1">
    <source>
        <dbReference type="ARBA" id="ARBA00022499"/>
    </source>
</evidence>
<feature type="domain" description="TRASH" evidence="5">
    <location>
        <begin position="809"/>
        <end position="844"/>
    </location>
</feature>
<dbReference type="SMART" id="SM00746">
    <property type="entry name" value="TRASH"/>
    <property type="match status" value="8"/>
</dbReference>
<dbReference type="Pfam" id="PF12012">
    <property type="entry name" value="DUF3504"/>
    <property type="match status" value="1"/>
</dbReference>
<feature type="domain" description="TRASH" evidence="5">
    <location>
        <begin position="1033"/>
        <end position="1071"/>
    </location>
</feature>
<proteinExistence type="predicted"/>
<feature type="compositionally biased region" description="Low complexity" evidence="4">
    <location>
        <begin position="59"/>
        <end position="68"/>
    </location>
</feature>
<feature type="compositionally biased region" description="Polar residues" evidence="4">
    <location>
        <begin position="158"/>
        <end position="174"/>
    </location>
</feature>
<gene>
    <name evidence="6" type="primary">znf2</name>
</gene>
<dbReference type="EMBL" id="GBYT01000023">
    <property type="protein sequence ID" value="JAG85132.1"/>
    <property type="molecule type" value="Transcribed_RNA"/>
</dbReference>
<feature type="compositionally biased region" description="Low complexity" evidence="4">
    <location>
        <begin position="9"/>
        <end position="19"/>
    </location>
</feature>
<feature type="compositionally biased region" description="Basic and acidic residues" evidence="4">
    <location>
        <begin position="230"/>
        <end position="255"/>
    </location>
</feature>
<evidence type="ECO:0000256" key="2">
    <source>
        <dbReference type="ARBA" id="ARBA00022553"/>
    </source>
</evidence>
<feature type="domain" description="TRASH" evidence="5">
    <location>
        <begin position="1081"/>
        <end position="1117"/>
    </location>
</feature>
<dbReference type="VEuPathDB" id="VectorBase:BGLB000567"/>
<feature type="compositionally biased region" description="Polar residues" evidence="4">
    <location>
        <begin position="466"/>
        <end position="501"/>
    </location>
</feature>
<feature type="region of interest" description="Disordered" evidence="4">
    <location>
        <begin position="131"/>
        <end position="182"/>
    </location>
</feature>
<feature type="domain" description="TRASH" evidence="5">
    <location>
        <begin position="946"/>
        <end position="981"/>
    </location>
</feature>
<feature type="region of interest" description="Disordered" evidence="4">
    <location>
        <begin position="1339"/>
        <end position="1385"/>
    </location>
</feature>
<accession>A0A0C9S0H1</accession>
<evidence type="ECO:0000256" key="4">
    <source>
        <dbReference type="SAM" id="MobiDB-lite"/>
    </source>
</evidence>
<dbReference type="VEuPathDB" id="VectorBase:BGLAX_033992"/>
<feature type="domain" description="TRASH" evidence="5">
    <location>
        <begin position="890"/>
        <end position="929"/>
    </location>
</feature>
<dbReference type="InterPro" id="IPR011017">
    <property type="entry name" value="TRASH_dom"/>
</dbReference>
<feature type="compositionally biased region" description="Polar residues" evidence="4">
    <location>
        <begin position="1474"/>
        <end position="1485"/>
    </location>
</feature>
<keyword evidence="2" id="KW-0597">Phosphoprotein</keyword>
<feature type="compositionally biased region" description="Polar residues" evidence="4">
    <location>
        <begin position="208"/>
        <end position="224"/>
    </location>
</feature>
<evidence type="ECO:0000256" key="3">
    <source>
        <dbReference type="ARBA" id="ARBA00022843"/>
    </source>
</evidence>
<name>A0A0C9S0H1_BIOGL</name>
<dbReference type="Pfam" id="PF25561">
    <property type="entry name" value="QRICH1"/>
    <property type="match status" value="1"/>
</dbReference>
<feature type="region of interest" description="Disordered" evidence="4">
    <location>
        <begin position="1143"/>
        <end position="1165"/>
    </location>
</feature>